<evidence type="ECO:0000259" key="7">
    <source>
        <dbReference type="Pfam" id="PF02875"/>
    </source>
</evidence>
<comment type="pathway">
    <text evidence="2">Cell wall biogenesis; peptidoglycan biosynthesis.</text>
</comment>
<feature type="domain" description="Mur ligase central" evidence="8">
    <location>
        <begin position="113"/>
        <end position="292"/>
    </location>
</feature>
<dbReference type="NCBIfam" id="TIGR01087">
    <property type="entry name" value="murD"/>
    <property type="match status" value="1"/>
</dbReference>
<dbReference type="AlphaFoldDB" id="A0A3B0Y7G1"/>
<dbReference type="Gene3D" id="3.40.50.720">
    <property type="entry name" value="NAD(P)-binding Rossmann-like Domain"/>
    <property type="match status" value="1"/>
</dbReference>
<dbReference type="GO" id="GO:0008764">
    <property type="term" value="F:UDP-N-acetylmuramoylalanine-D-glutamate ligase activity"/>
    <property type="evidence" value="ECO:0007669"/>
    <property type="project" value="UniProtKB-EC"/>
</dbReference>
<dbReference type="GO" id="GO:0005524">
    <property type="term" value="F:ATP binding"/>
    <property type="evidence" value="ECO:0007669"/>
    <property type="project" value="UniProtKB-KW"/>
</dbReference>
<accession>A0A3B0Y7G1</accession>
<dbReference type="PANTHER" id="PTHR43692">
    <property type="entry name" value="UDP-N-ACETYLMURAMOYLALANINE--D-GLUTAMATE LIGASE"/>
    <property type="match status" value="1"/>
</dbReference>
<dbReference type="Pfam" id="PF08245">
    <property type="entry name" value="Mur_ligase_M"/>
    <property type="match status" value="1"/>
</dbReference>
<dbReference type="Pfam" id="PF21799">
    <property type="entry name" value="MurD-like_N"/>
    <property type="match status" value="1"/>
</dbReference>
<dbReference type="GO" id="GO:0005737">
    <property type="term" value="C:cytoplasm"/>
    <property type="evidence" value="ECO:0007669"/>
    <property type="project" value="UniProtKB-SubCell"/>
</dbReference>
<dbReference type="GO" id="GO:0008360">
    <property type="term" value="P:regulation of cell shape"/>
    <property type="evidence" value="ECO:0007669"/>
    <property type="project" value="InterPro"/>
</dbReference>
<organism evidence="9">
    <name type="scientific">hydrothermal vent metagenome</name>
    <dbReference type="NCBI Taxonomy" id="652676"/>
    <lineage>
        <taxon>unclassified sequences</taxon>
        <taxon>metagenomes</taxon>
        <taxon>ecological metagenomes</taxon>
    </lineage>
</organism>
<dbReference type="UniPathway" id="UPA00219"/>
<keyword evidence="4 9" id="KW-0436">Ligase</keyword>
<keyword evidence="6" id="KW-0067">ATP-binding</keyword>
<dbReference type="Pfam" id="PF02875">
    <property type="entry name" value="Mur_ligase_C"/>
    <property type="match status" value="1"/>
</dbReference>
<dbReference type="InterPro" id="IPR005762">
    <property type="entry name" value="MurD"/>
</dbReference>
<dbReference type="GO" id="GO:0009252">
    <property type="term" value="P:peptidoglycan biosynthetic process"/>
    <property type="evidence" value="ECO:0007669"/>
    <property type="project" value="UniProtKB-UniPathway"/>
</dbReference>
<dbReference type="InterPro" id="IPR036615">
    <property type="entry name" value="Mur_ligase_C_dom_sf"/>
</dbReference>
<proteinExistence type="inferred from homology"/>
<dbReference type="InterPro" id="IPR004101">
    <property type="entry name" value="Mur_ligase_C"/>
</dbReference>
<dbReference type="SUPFAM" id="SSF53623">
    <property type="entry name" value="MurD-like peptide ligases, catalytic domain"/>
    <property type="match status" value="1"/>
</dbReference>
<keyword evidence="5" id="KW-0547">Nucleotide-binding</keyword>
<feature type="domain" description="Mur ligase C-terminal" evidence="7">
    <location>
        <begin position="315"/>
        <end position="427"/>
    </location>
</feature>
<dbReference type="GO" id="GO:0051301">
    <property type="term" value="P:cell division"/>
    <property type="evidence" value="ECO:0007669"/>
    <property type="project" value="InterPro"/>
</dbReference>
<dbReference type="EMBL" id="UOFL01000036">
    <property type="protein sequence ID" value="VAW72343.1"/>
    <property type="molecule type" value="Genomic_DNA"/>
</dbReference>
<evidence type="ECO:0000313" key="9">
    <source>
        <dbReference type="EMBL" id="VAW72343.1"/>
    </source>
</evidence>
<dbReference type="HAMAP" id="MF_00639">
    <property type="entry name" value="MurD"/>
    <property type="match status" value="1"/>
</dbReference>
<dbReference type="Gene3D" id="3.40.1190.10">
    <property type="entry name" value="Mur-like, catalytic domain"/>
    <property type="match status" value="1"/>
</dbReference>
<name>A0A3B0Y7G1_9ZZZZ</name>
<evidence type="ECO:0000256" key="1">
    <source>
        <dbReference type="ARBA" id="ARBA00004496"/>
    </source>
</evidence>
<evidence type="ECO:0000256" key="5">
    <source>
        <dbReference type="ARBA" id="ARBA00022741"/>
    </source>
</evidence>
<dbReference type="InterPro" id="IPR013221">
    <property type="entry name" value="Mur_ligase_cen"/>
</dbReference>
<reference evidence="9" key="1">
    <citation type="submission" date="2018-06" db="EMBL/GenBank/DDBJ databases">
        <authorList>
            <person name="Zhirakovskaya E."/>
        </authorList>
    </citation>
    <scope>NUCLEOTIDE SEQUENCE</scope>
</reference>
<dbReference type="EC" id="6.3.2.9" evidence="9"/>
<dbReference type="InterPro" id="IPR036565">
    <property type="entry name" value="Mur-like_cat_sf"/>
</dbReference>
<dbReference type="PANTHER" id="PTHR43692:SF1">
    <property type="entry name" value="UDP-N-ACETYLMURAMOYLALANINE--D-GLUTAMATE LIGASE"/>
    <property type="match status" value="1"/>
</dbReference>
<evidence type="ECO:0000256" key="6">
    <source>
        <dbReference type="ARBA" id="ARBA00022840"/>
    </source>
</evidence>
<evidence type="ECO:0000256" key="3">
    <source>
        <dbReference type="ARBA" id="ARBA00022490"/>
    </source>
</evidence>
<sequence length="457" mass="49765">MTDERNNQALVVGLGKTGLSCVRYLHAKGCQLRVVDSRENPPGLAEFKRDYPQIEFHGGDFNEADFISASEIILSPGVTINTPEIQAAIKQGVPCYGDVEIFARYATAPIVAVTGSNGKSTLVTLLAKMIEASGKRVGLGGNIGIPVLELLSETEKNVVDYYVLELSSFQLETTTSLNAFVSIILNVSADHMDRYSSLQDYAHAKQRIYSGDGKLVINLDDEFAQTLLPPTLESHRKVLCYSVMHEADYSLCDNDNDEHKSLCIHDEPVMPLTELKMPGLHNVSNALAALAIGEMLELEPIAMVSELQKFTGLMHRMQFVAEYNSHRWYNDSKGTNVGATCAAVKGLQGKSVLIAGGEAKEADFSTLVNILPDHVRAVVLIGRDADVIESAIDGQVTVVKATDMHDAVKQAAALVQEDDNVLLSPACASFDMFKGFEDRGNCYMQAVNEFIEVNGKS</sequence>
<evidence type="ECO:0000256" key="4">
    <source>
        <dbReference type="ARBA" id="ARBA00022598"/>
    </source>
</evidence>
<dbReference type="SUPFAM" id="SSF53244">
    <property type="entry name" value="MurD-like peptide ligases, peptide-binding domain"/>
    <property type="match status" value="1"/>
</dbReference>
<dbReference type="Gene3D" id="3.90.190.20">
    <property type="entry name" value="Mur ligase, C-terminal domain"/>
    <property type="match status" value="1"/>
</dbReference>
<evidence type="ECO:0000256" key="2">
    <source>
        <dbReference type="ARBA" id="ARBA00004752"/>
    </source>
</evidence>
<gene>
    <name evidence="9" type="ORF">MNBD_GAMMA12-1733</name>
</gene>
<protein>
    <submittedName>
        <fullName evidence="9">UDP-N-acetylmuramoylalanine--D-glutamate ligase</fullName>
        <ecNumber evidence="9">6.3.2.9</ecNumber>
    </submittedName>
</protein>
<evidence type="ECO:0000259" key="8">
    <source>
        <dbReference type="Pfam" id="PF08245"/>
    </source>
</evidence>
<keyword evidence="3" id="KW-0963">Cytoplasm</keyword>
<dbReference type="SUPFAM" id="SSF51984">
    <property type="entry name" value="MurCD N-terminal domain"/>
    <property type="match status" value="1"/>
</dbReference>
<comment type="subcellular location">
    <subcellularLocation>
        <location evidence="1">Cytoplasm</location>
    </subcellularLocation>
</comment>